<evidence type="ECO:0000313" key="6">
    <source>
        <dbReference type="EMBL" id="SFI60169.1"/>
    </source>
</evidence>
<dbReference type="PANTHER" id="PTHR35008:SF8">
    <property type="entry name" value="ALCOHOL DEHYDROGENASE CYTOCHROME C SUBUNIT"/>
    <property type="match status" value="1"/>
</dbReference>
<keyword evidence="1 4" id="KW-0349">Heme</keyword>
<organism evidence="6 7">
    <name type="scientific">Aquamicrobium aerolatum DSM 21857</name>
    <dbReference type="NCBI Taxonomy" id="1121003"/>
    <lineage>
        <taxon>Bacteria</taxon>
        <taxon>Pseudomonadati</taxon>
        <taxon>Pseudomonadota</taxon>
        <taxon>Alphaproteobacteria</taxon>
        <taxon>Hyphomicrobiales</taxon>
        <taxon>Phyllobacteriaceae</taxon>
        <taxon>Aerobium</taxon>
    </lineage>
</organism>
<keyword evidence="3 4" id="KW-0408">Iron</keyword>
<dbReference type="Proteomes" id="UP000242763">
    <property type="component" value="Unassembled WGS sequence"/>
</dbReference>
<dbReference type="Pfam" id="PF00034">
    <property type="entry name" value="Cytochrom_C"/>
    <property type="match status" value="1"/>
</dbReference>
<name>A0A1I3JIT9_9HYPH</name>
<evidence type="ECO:0000256" key="2">
    <source>
        <dbReference type="ARBA" id="ARBA00022723"/>
    </source>
</evidence>
<dbReference type="RefSeq" id="WP_091519088.1">
    <property type="nucleotide sequence ID" value="NZ_FORF01000004.1"/>
</dbReference>
<dbReference type="PANTHER" id="PTHR35008">
    <property type="entry name" value="BLL4482 PROTEIN-RELATED"/>
    <property type="match status" value="1"/>
</dbReference>
<evidence type="ECO:0000259" key="5">
    <source>
        <dbReference type="PROSITE" id="PS51007"/>
    </source>
</evidence>
<dbReference type="SUPFAM" id="SSF46626">
    <property type="entry name" value="Cytochrome c"/>
    <property type="match status" value="2"/>
</dbReference>
<gene>
    <name evidence="6" type="ORF">SAMN03080618_00873</name>
</gene>
<protein>
    <submittedName>
        <fullName evidence="6">Cytochrome c, mono-and diheme variants</fullName>
    </submittedName>
</protein>
<dbReference type="GO" id="GO:0009055">
    <property type="term" value="F:electron transfer activity"/>
    <property type="evidence" value="ECO:0007669"/>
    <property type="project" value="InterPro"/>
</dbReference>
<keyword evidence="2 4" id="KW-0479">Metal-binding</keyword>
<dbReference type="PROSITE" id="PS51007">
    <property type="entry name" value="CYTC"/>
    <property type="match status" value="2"/>
</dbReference>
<dbReference type="GO" id="GO:0046872">
    <property type="term" value="F:metal ion binding"/>
    <property type="evidence" value="ECO:0007669"/>
    <property type="project" value="UniProtKB-KW"/>
</dbReference>
<reference evidence="7" key="1">
    <citation type="submission" date="2016-10" db="EMBL/GenBank/DDBJ databases">
        <authorList>
            <person name="Varghese N."/>
            <person name="Submissions S."/>
        </authorList>
    </citation>
    <scope>NUCLEOTIDE SEQUENCE [LARGE SCALE GENOMIC DNA]</scope>
    <source>
        <strain evidence="7">DSM 21857</strain>
    </source>
</reference>
<dbReference type="EMBL" id="FORF01000004">
    <property type="protein sequence ID" value="SFI60169.1"/>
    <property type="molecule type" value="Genomic_DNA"/>
</dbReference>
<feature type="domain" description="Cytochrome c" evidence="5">
    <location>
        <begin position="192"/>
        <end position="302"/>
    </location>
</feature>
<dbReference type="Gene3D" id="1.10.760.10">
    <property type="entry name" value="Cytochrome c-like domain"/>
    <property type="match status" value="2"/>
</dbReference>
<sequence length="308" mass="32170">MSVLKKVALTGAVSVVAVGAALWFASAPQRLNAATLAALGPGDVANGEQVFFASGCASCHAASGASGEERLALGGGMKFETGFGTFVAPNISQHPTDGIGNWSVADLANAMMRGVSPEGEHYYPAFPYASYARMKPQDVADLHAFMQTLPAVEGKAETVAIPFPFNQRRGIGLWKAAFLDEAPVAVLDNPSEQLQRGQYLVESMGHCAECHTPRNAFGALDTSQWMAGAAAMETGGRPIPNITASDDGIGDWTEGDIAELLSSGFTPEYDSVGGTMAAVVRNISELDAADREAMAAYLKAIPAHPNGY</sequence>
<dbReference type="InterPro" id="IPR036909">
    <property type="entry name" value="Cyt_c-like_dom_sf"/>
</dbReference>
<evidence type="ECO:0000256" key="4">
    <source>
        <dbReference type="PROSITE-ProRule" id="PRU00433"/>
    </source>
</evidence>
<proteinExistence type="predicted"/>
<dbReference type="InterPro" id="IPR009056">
    <property type="entry name" value="Cyt_c-like_dom"/>
</dbReference>
<dbReference type="AlphaFoldDB" id="A0A1I3JIT9"/>
<evidence type="ECO:0000256" key="3">
    <source>
        <dbReference type="ARBA" id="ARBA00023004"/>
    </source>
</evidence>
<evidence type="ECO:0000313" key="7">
    <source>
        <dbReference type="Proteomes" id="UP000242763"/>
    </source>
</evidence>
<dbReference type="STRING" id="1121003.SAMN03080618_00873"/>
<dbReference type="GO" id="GO:0020037">
    <property type="term" value="F:heme binding"/>
    <property type="evidence" value="ECO:0007669"/>
    <property type="project" value="InterPro"/>
</dbReference>
<feature type="domain" description="Cytochrome c" evidence="5">
    <location>
        <begin position="42"/>
        <end position="150"/>
    </location>
</feature>
<dbReference type="OrthoDB" id="9811281at2"/>
<dbReference type="InterPro" id="IPR051459">
    <property type="entry name" value="Cytochrome_c-type_DH"/>
</dbReference>
<accession>A0A1I3JIT9</accession>
<evidence type="ECO:0000256" key="1">
    <source>
        <dbReference type="ARBA" id="ARBA00022617"/>
    </source>
</evidence>
<keyword evidence="7" id="KW-1185">Reference proteome</keyword>